<name>A0ABV2R974_9CAUL</name>
<dbReference type="EMBL" id="JBEPTF010000001">
    <property type="protein sequence ID" value="MET4682543.1"/>
    <property type="molecule type" value="Genomic_DNA"/>
</dbReference>
<sequence>MASVFVGGPKTAVGMAPRAAAERTFLTADGFAALPTTGTVDPALIRFSQDSAGASFKPPFGSVDDFATGLANKSIDPRTVSPIRIADKEGMIFTLDNRRLYAFQKAGIEIPYQKLDSIPKRELFKFTTQNNGESILIRSGK</sequence>
<gene>
    <name evidence="1" type="ORF">ABIE19_000452</name>
</gene>
<protein>
    <recommendedName>
        <fullName evidence="3">Phytase-like domain-containing protein</fullName>
    </recommendedName>
</protein>
<evidence type="ECO:0000313" key="1">
    <source>
        <dbReference type="EMBL" id="MET4682543.1"/>
    </source>
</evidence>
<evidence type="ECO:0008006" key="3">
    <source>
        <dbReference type="Google" id="ProtNLM"/>
    </source>
</evidence>
<comment type="caution">
    <text evidence="1">The sequence shown here is derived from an EMBL/GenBank/DDBJ whole genome shotgun (WGS) entry which is preliminary data.</text>
</comment>
<evidence type="ECO:0000313" key="2">
    <source>
        <dbReference type="Proteomes" id="UP001549313"/>
    </source>
</evidence>
<keyword evidence="2" id="KW-1185">Reference proteome</keyword>
<organism evidence="1 2">
    <name type="scientific">Brevundimonas faecalis</name>
    <dbReference type="NCBI Taxonomy" id="947378"/>
    <lineage>
        <taxon>Bacteria</taxon>
        <taxon>Pseudomonadati</taxon>
        <taxon>Pseudomonadota</taxon>
        <taxon>Alphaproteobacteria</taxon>
        <taxon>Caulobacterales</taxon>
        <taxon>Caulobacteraceae</taxon>
        <taxon>Brevundimonas</taxon>
    </lineage>
</organism>
<proteinExistence type="predicted"/>
<accession>A0ABV2R974</accession>
<reference evidence="1 2" key="1">
    <citation type="submission" date="2024-06" db="EMBL/GenBank/DDBJ databases">
        <title>Sorghum-associated microbial communities from plants grown in Nebraska, USA.</title>
        <authorList>
            <person name="Schachtman D."/>
        </authorList>
    </citation>
    <scope>NUCLEOTIDE SEQUENCE [LARGE SCALE GENOMIC DNA]</scope>
    <source>
        <strain evidence="1 2">2814</strain>
    </source>
</reference>
<dbReference type="Proteomes" id="UP001549313">
    <property type="component" value="Unassembled WGS sequence"/>
</dbReference>
<dbReference type="RefSeq" id="WP_354087490.1">
    <property type="nucleotide sequence ID" value="NZ_JBEPTF010000001.1"/>
</dbReference>